<evidence type="ECO:0008006" key="3">
    <source>
        <dbReference type="Google" id="ProtNLM"/>
    </source>
</evidence>
<dbReference type="Proteomes" id="UP000261080">
    <property type="component" value="Unassembled WGS sequence"/>
</dbReference>
<dbReference type="OrthoDB" id="1701846at2"/>
<organism evidence="1 2">
    <name type="scientific">Sellimonas intestinalis</name>
    <dbReference type="NCBI Taxonomy" id="1653434"/>
    <lineage>
        <taxon>Bacteria</taxon>
        <taxon>Bacillati</taxon>
        <taxon>Bacillota</taxon>
        <taxon>Clostridia</taxon>
        <taxon>Lachnospirales</taxon>
        <taxon>Lachnospiraceae</taxon>
        <taxon>Sellimonas</taxon>
    </lineage>
</organism>
<sequence>MKRLAVSLLGLVGAVLLCAAWTEFRWRQFESPAAVGAEIASVGKSEAEVCREWFTDYADALGGMNVPYDYRIRKARLDEVEVLDENGYVQLNYTIVPACVNSKMIQNLELVFLGSKGADKTLSGTADRFIYQGQMVVRLEESDGISTITEKMRPVEYQIQSPEFQKEVRKPQTEHFAMQTDREETYYIRDGGLFVTYDAGESFVEVPDGYEKVCGKPNGGYDERLEDGSYLISPDFTAFLGFDSEGTVLIYSEDQGTSWNESRITNRGYKANTFLSRNEGGYAAVFAVDRALGNDYYGTWMSDDLKTWTLISTEDQVMSNVSAAFWADDQTGCYAAGQEQSVFYRTTDRGTTFREIPLPQATEAVEKLGFNPFDQVERFYIEDGMWYMVIGQGEDGDYADNGQMIKALFSSEDGEHFTFEKEITETLQEAG</sequence>
<dbReference type="AlphaFoldDB" id="A0A3E3K569"/>
<dbReference type="Gene3D" id="2.130.10.10">
    <property type="entry name" value="YVTN repeat-like/Quinoprotein amine dehydrogenase"/>
    <property type="match status" value="1"/>
</dbReference>
<gene>
    <name evidence="1" type="ORF">DW016_00840</name>
</gene>
<dbReference type="SUPFAM" id="SSF110296">
    <property type="entry name" value="Oligoxyloglucan reducing end-specific cellobiohydrolase"/>
    <property type="match status" value="1"/>
</dbReference>
<dbReference type="EMBL" id="QVLX01000001">
    <property type="protein sequence ID" value="RGE89854.1"/>
    <property type="molecule type" value="Genomic_DNA"/>
</dbReference>
<reference evidence="1 2" key="1">
    <citation type="submission" date="2018-08" db="EMBL/GenBank/DDBJ databases">
        <title>A genome reference for cultivated species of the human gut microbiota.</title>
        <authorList>
            <person name="Zou Y."/>
            <person name="Xue W."/>
            <person name="Luo G."/>
        </authorList>
    </citation>
    <scope>NUCLEOTIDE SEQUENCE [LARGE SCALE GENOMIC DNA]</scope>
    <source>
        <strain evidence="1 2">AF37-2AT</strain>
    </source>
</reference>
<keyword evidence="2" id="KW-1185">Reference proteome</keyword>
<evidence type="ECO:0000313" key="1">
    <source>
        <dbReference type="EMBL" id="RGE89854.1"/>
    </source>
</evidence>
<dbReference type="RefSeq" id="WP_117493177.1">
    <property type="nucleotide sequence ID" value="NZ_CALBAT010000003.1"/>
</dbReference>
<dbReference type="InterPro" id="IPR015943">
    <property type="entry name" value="WD40/YVTN_repeat-like_dom_sf"/>
</dbReference>
<evidence type="ECO:0000313" key="2">
    <source>
        <dbReference type="Proteomes" id="UP000261080"/>
    </source>
</evidence>
<comment type="caution">
    <text evidence="1">The sequence shown here is derived from an EMBL/GenBank/DDBJ whole genome shotgun (WGS) entry which is preliminary data.</text>
</comment>
<proteinExistence type="predicted"/>
<protein>
    <recommendedName>
        <fullName evidence="3">Exo-alpha-sialidase</fullName>
    </recommendedName>
</protein>
<accession>A0A3E3K569</accession>
<name>A0A3E3K569_9FIRM</name>